<dbReference type="PROSITE" id="PS00211">
    <property type="entry name" value="ABC_TRANSPORTER_1"/>
    <property type="match status" value="1"/>
</dbReference>
<reference evidence="4 5" key="1">
    <citation type="submission" date="2019-07" db="EMBL/GenBank/DDBJ databases">
        <title>Rhodococcus cavernicolus sp. nov., isolated from a cave.</title>
        <authorList>
            <person name="Lee S.D."/>
        </authorList>
    </citation>
    <scope>NUCLEOTIDE SEQUENCE [LARGE SCALE GENOMIC DNA]</scope>
    <source>
        <strain evidence="4 5">C1-24</strain>
    </source>
</reference>
<evidence type="ECO:0000313" key="4">
    <source>
        <dbReference type="EMBL" id="KAA0016363.1"/>
    </source>
</evidence>
<dbReference type="GO" id="GO:0005524">
    <property type="term" value="F:ATP binding"/>
    <property type="evidence" value="ECO:0007669"/>
    <property type="project" value="UniProtKB-KW"/>
</dbReference>
<dbReference type="PROSITE" id="PS50893">
    <property type="entry name" value="ABC_TRANSPORTER_2"/>
    <property type="match status" value="1"/>
</dbReference>
<proteinExistence type="predicted"/>
<dbReference type="AlphaFoldDB" id="A0A5A7S3Y2"/>
<dbReference type="GO" id="GO:0005886">
    <property type="term" value="C:plasma membrane"/>
    <property type="evidence" value="ECO:0007669"/>
    <property type="project" value="TreeGrafter"/>
</dbReference>
<dbReference type="InterPro" id="IPR003439">
    <property type="entry name" value="ABC_transporter-like_ATP-bd"/>
</dbReference>
<dbReference type="Proteomes" id="UP000322244">
    <property type="component" value="Unassembled WGS sequence"/>
</dbReference>
<keyword evidence="5" id="KW-1185">Reference proteome</keyword>
<evidence type="ECO:0000313" key="5">
    <source>
        <dbReference type="Proteomes" id="UP000322244"/>
    </source>
</evidence>
<dbReference type="GO" id="GO:0016887">
    <property type="term" value="F:ATP hydrolysis activity"/>
    <property type="evidence" value="ECO:0007669"/>
    <property type="project" value="InterPro"/>
</dbReference>
<dbReference type="InterPro" id="IPR017871">
    <property type="entry name" value="ABC_transporter-like_CS"/>
</dbReference>
<comment type="caution">
    <text evidence="4">The sequence shown here is derived from an EMBL/GenBank/DDBJ whole genome shotgun (WGS) entry which is preliminary data.</text>
</comment>
<keyword evidence="2 4" id="KW-0067">ATP-binding</keyword>
<sequence length="237" mass="24277">MPTELVRCTGVARTYGRGDAAVVAIHGLTATVRTGELIAVTGPSGSGKSTVLHLFAGLDSPTAGTITWPGLGGDPTGRPGAVGFVFQGPSLLAPLTAVENVALPMLLAGVTPAEAAARAATALGLVDAAALSQRLPEELSGGQAQRVAVARVLAARPALILADEPTGQLDATHRDQIITVLIETARHLGAALVVSTHDQRVATRLRRQWRIRDGRLCTDAGPAPVPTTDRTAGDLTC</sequence>
<dbReference type="EMBL" id="VLNY01000028">
    <property type="protein sequence ID" value="KAA0016363.1"/>
    <property type="molecule type" value="Genomic_DNA"/>
</dbReference>
<feature type="domain" description="ABC transporter" evidence="3">
    <location>
        <begin position="6"/>
        <end position="235"/>
    </location>
</feature>
<dbReference type="GO" id="GO:0022857">
    <property type="term" value="F:transmembrane transporter activity"/>
    <property type="evidence" value="ECO:0007669"/>
    <property type="project" value="TreeGrafter"/>
</dbReference>
<dbReference type="PANTHER" id="PTHR24220:SF685">
    <property type="entry name" value="ABC TRANSPORTER RELATED"/>
    <property type="match status" value="1"/>
</dbReference>
<dbReference type="InterPro" id="IPR015854">
    <property type="entry name" value="ABC_transpr_LolD-like"/>
</dbReference>
<evidence type="ECO:0000256" key="1">
    <source>
        <dbReference type="ARBA" id="ARBA00022741"/>
    </source>
</evidence>
<organism evidence="4 5">
    <name type="scientific">Antrihabitans cavernicola</name>
    <dbReference type="NCBI Taxonomy" id="2495913"/>
    <lineage>
        <taxon>Bacteria</taxon>
        <taxon>Bacillati</taxon>
        <taxon>Actinomycetota</taxon>
        <taxon>Actinomycetes</taxon>
        <taxon>Mycobacteriales</taxon>
        <taxon>Nocardiaceae</taxon>
        <taxon>Antrihabitans</taxon>
    </lineage>
</organism>
<protein>
    <submittedName>
        <fullName evidence="4">ATP-binding cassette domain-containing protein</fullName>
    </submittedName>
</protein>
<dbReference type="Pfam" id="PF00005">
    <property type="entry name" value="ABC_tran"/>
    <property type="match status" value="1"/>
</dbReference>
<dbReference type="InterPro" id="IPR003593">
    <property type="entry name" value="AAA+_ATPase"/>
</dbReference>
<evidence type="ECO:0000256" key="2">
    <source>
        <dbReference type="ARBA" id="ARBA00022840"/>
    </source>
</evidence>
<dbReference type="OrthoDB" id="9787227at2"/>
<dbReference type="Gene3D" id="3.40.50.300">
    <property type="entry name" value="P-loop containing nucleotide triphosphate hydrolases"/>
    <property type="match status" value="1"/>
</dbReference>
<dbReference type="PANTHER" id="PTHR24220">
    <property type="entry name" value="IMPORT ATP-BINDING PROTEIN"/>
    <property type="match status" value="1"/>
</dbReference>
<dbReference type="SMART" id="SM00382">
    <property type="entry name" value="AAA"/>
    <property type="match status" value="1"/>
</dbReference>
<dbReference type="SUPFAM" id="SSF52540">
    <property type="entry name" value="P-loop containing nucleoside triphosphate hydrolases"/>
    <property type="match status" value="1"/>
</dbReference>
<evidence type="ECO:0000259" key="3">
    <source>
        <dbReference type="PROSITE" id="PS50893"/>
    </source>
</evidence>
<gene>
    <name evidence="4" type="ORF">FOY51_26405</name>
</gene>
<keyword evidence="1" id="KW-0547">Nucleotide-binding</keyword>
<name>A0A5A7S3Y2_9NOCA</name>
<accession>A0A5A7S3Y2</accession>
<dbReference type="InterPro" id="IPR027417">
    <property type="entry name" value="P-loop_NTPase"/>
</dbReference>